<evidence type="ECO:0000256" key="2">
    <source>
        <dbReference type="ARBA" id="ARBA00022475"/>
    </source>
</evidence>
<dbReference type="Pfam" id="PF00571">
    <property type="entry name" value="CBS"/>
    <property type="match status" value="2"/>
</dbReference>
<dbReference type="EMBL" id="JACHIA010000001">
    <property type="protein sequence ID" value="MBB6068419.1"/>
    <property type="molecule type" value="Genomic_DNA"/>
</dbReference>
<dbReference type="PROSITE" id="PS51371">
    <property type="entry name" value="CBS"/>
    <property type="match status" value="2"/>
</dbReference>
<keyword evidence="14" id="KW-1185">Reference proteome</keyword>
<evidence type="ECO:0000256" key="6">
    <source>
        <dbReference type="ARBA" id="ARBA00023122"/>
    </source>
</evidence>
<dbReference type="PANTHER" id="PTHR43099:SF5">
    <property type="entry name" value="HLYC_CORC FAMILY TRANSPORTER"/>
    <property type="match status" value="1"/>
</dbReference>
<feature type="domain" description="CBS" evidence="11">
    <location>
        <begin position="289"/>
        <end position="345"/>
    </location>
</feature>
<dbReference type="InterPro" id="IPR044751">
    <property type="entry name" value="Ion_transp-like_CBS"/>
</dbReference>
<feature type="domain" description="CNNM transmembrane" evidence="12">
    <location>
        <begin position="1"/>
        <end position="207"/>
    </location>
</feature>
<evidence type="ECO:0000256" key="4">
    <source>
        <dbReference type="ARBA" id="ARBA00022737"/>
    </source>
</evidence>
<dbReference type="InterPro" id="IPR016169">
    <property type="entry name" value="FAD-bd_PCMH_sub2"/>
</dbReference>
<reference evidence="13 14" key="1">
    <citation type="submission" date="2020-08" db="EMBL/GenBank/DDBJ databases">
        <title>Genomic Encyclopedia of Type Strains, Phase IV (KMG-IV): sequencing the most valuable type-strain genomes for metagenomic binning, comparative biology and taxonomic classification.</title>
        <authorList>
            <person name="Goeker M."/>
        </authorList>
    </citation>
    <scope>NUCLEOTIDE SEQUENCE [LARGE SCALE GENOMIC DNA]</scope>
    <source>
        <strain evidence="13 14">DSM 29007</strain>
    </source>
</reference>
<name>A0A841GQF5_9BACT</name>
<dbReference type="InterPro" id="IPR002550">
    <property type="entry name" value="CNNM"/>
</dbReference>
<evidence type="ECO:0000256" key="5">
    <source>
        <dbReference type="ARBA" id="ARBA00022989"/>
    </source>
</evidence>
<dbReference type="SUPFAM" id="SSF54631">
    <property type="entry name" value="CBS-domain pair"/>
    <property type="match status" value="1"/>
</dbReference>
<evidence type="ECO:0000259" key="11">
    <source>
        <dbReference type="PROSITE" id="PS51371"/>
    </source>
</evidence>
<dbReference type="InterPro" id="IPR036318">
    <property type="entry name" value="FAD-bd_PCMH-like_sf"/>
</dbReference>
<accession>A0A841GQF5</accession>
<keyword evidence="2" id="KW-1003">Cell membrane</keyword>
<organism evidence="13 14">
    <name type="scientific">Longimicrobium terrae</name>
    <dbReference type="NCBI Taxonomy" id="1639882"/>
    <lineage>
        <taxon>Bacteria</taxon>
        <taxon>Pseudomonadati</taxon>
        <taxon>Gemmatimonadota</taxon>
        <taxon>Longimicrobiia</taxon>
        <taxon>Longimicrobiales</taxon>
        <taxon>Longimicrobiaceae</taxon>
        <taxon>Longimicrobium</taxon>
    </lineage>
</organism>
<dbReference type="Gene3D" id="3.30.465.10">
    <property type="match status" value="1"/>
</dbReference>
<dbReference type="InterPro" id="IPR005170">
    <property type="entry name" value="Transptr-assoc_dom"/>
</dbReference>
<dbReference type="Gene3D" id="3.10.580.10">
    <property type="entry name" value="CBS-domain"/>
    <property type="match status" value="1"/>
</dbReference>
<evidence type="ECO:0000256" key="3">
    <source>
        <dbReference type="ARBA" id="ARBA00022692"/>
    </source>
</evidence>
<dbReference type="GO" id="GO:0050660">
    <property type="term" value="F:flavin adenine dinucleotide binding"/>
    <property type="evidence" value="ECO:0007669"/>
    <property type="project" value="InterPro"/>
</dbReference>
<dbReference type="InterPro" id="IPR046342">
    <property type="entry name" value="CBS_dom_sf"/>
</dbReference>
<comment type="subcellular location">
    <subcellularLocation>
        <location evidence="1">Cell membrane</location>
        <topology evidence="1">Multi-pass membrane protein</topology>
    </subcellularLocation>
</comment>
<evidence type="ECO:0000313" key="14">
    <source>
        <dbReference type="Proteomes" id="UP000582837"/>
    </source>
</evidence>
<keyword evidence="4" id="KW-0677">Repeat</keyword>
<sequence length="441" mass="48051">MDKVVPILIIAVLILLNALFVAAEFAIVGAPKASIERRAAEGDRVARIVANILHDPRRQDRYIATAQLGITVASLGLGMYGEHVLAEWIGHALAGLGPLKAAASHTLASVLAVAILTYFHIVVGEMIPKTIALQHADKAAVWVTPPVLVVQKLVYPVVLALNAIGNGLLRMAGINRYVSSGEQYRTPEELQFIVRESQAGGMLRQESADVLQELLEFGDLTAGEVMIPRVRVTGIRAGASADEMLRTLRRSPHTRYPVYEESLDHIVGVVHIKDILRRMPNRRALRPSEVREVPYIPETAAMDTVLAAMRRVNSQMAVVMDEHGGTAGVITIEDLFEEVVGEIEEGWVARPDMYRDEQGRVIAGGTVRISEVGDELGVVLEHEEVDTVSGLVLTMLDRPPVVGDVVEYDQVRFEVLSLEGMGVNEALVTPLPGAVLENFDT</sequence>
<proteinExistence type="predicted"/>
<gene>
    <name evidence="13" type="ORF">HNQ61_000030</name>
</gene>
<feature type="domain" description="CBS" evidence="11">
    <location>
        <begin position="226"/>
        <end position="285"/>
    </location>
</feature>
<feature type="transmembrane region" description="Helical" evidence="10">
    <location>
        <begin position="101"/>
        <end position="123"/>
    </location>
</feature>
<dbReference type="Pfam" id="PF01595">
    <property type="entry name" value="CNNM"/>
    <property type="match status" value="1"/>
</dbReference>
<feature type="transmembrane region" description="Helical" evidence="10">
    <location>
        <begin position="6"/>
        <end position="28"/>
    </location>
</feature>
<keyword evidence="3 9" id="KW-0812">Transmembrane</keyword>
<dbReference type="PANTHER" id="PTHR43099">
    <property type="entry name" value="UPF0053 PROTEIN YRKA"/>
    <property type="match status" value="1"/>
</dbReference>
<keyword evidence="6 8" id="KW-0129">CBS domain</keyword>
<comment type="caution">
    <text evidence="13">The sequence shown here is derived from an EMBL/GenBank/DDBJ whole genome shotgun (WGS) entry which is preliminary data.</text>
</comment>
<dbReference type="CDD" id="cd04590">
    <property type="entry name" value="CBS_pair_CorC_HlyC_assoc"/>
    <property type="match status" value="1"/>
</dbReference>
<evidence type="ECO:0000256" key="7">
    <source>
        <dbReference type="ARBA" id="ARBA00023136"/>
    </source>
</evidence>
<dbReference type="Pfam" id="PF03471">
    <property type="entry name" value="CorC_HlyC"/>
    <property type="match status" value="1"/>
</dbReference>
<dbReference type="RefSeq" id="WP_183685485.1">
    <property type="nucleotide sequence ID" value="NZ_JACHIA010000001.1"/>
</dbReference>
<keyword evidence="7 9" id="KW-0472">Membrane</keyword>
<evidence type="ECO:0000259" key="12">
    <source>
        <dbReference type="PROSITE" id="PS51846"/>
    </source>
</evidence>
<dbReference type="InterPro" id="IPR000644">
    <property type="entry name" value="CBS_dom"/>
</dbReference>
<feature type="transmembrane region" description="Helical" evidence="10">
    <location>
        <begin position="62"/>
        <end position="81"/>
    </location>
</feature>
<dbReference type="FunFam" id="3.10.580.10:FF:000002">
    <property type="entry name" value="Magnesium/cobalt efflux protein CorC"/>
    <property type="match status" value="1"/>
</dbReference>
<evidence type="ECO:0000313" key="13">
    <source>
        <dbReference type="EMBL" id="MBB6068419.1"/>
    </source>
</evidence>
<dbReference type="InterPro" id="IPR051676">
    <property type="entry name" value="UPF0053_domain"/>
</dbReference>
<dbReference type="SMART" id="SM01091">
    <property type="entry name" value="CorC_HlyC"/>
    <property type="match status" value="1"/>
</dbReference>
<dbReference type="GO" id="GO:0005886">
    <property type="term" value="C:plasma membrane"/>
    <property type="evidence" value="ECO:0007669"/>
    <property type="project" value="UniProtKB-SubCell"/>
</dbReference>
<dbReference type="SUPFAM" id="SSF56176">
    <property type="entry name" value="FAD-binding/transporter-associated domain-like"/>
    <property type="match status" value="1"/>
</dbReference>
<evidence type="ECO:0000256" key="10">
    <source>
        <dbReference type="SAM" id="Phobius"/>
    </source>
</evidence>
<dbReference type="PROSITE" id="PS51846">
    <property type="entry name" value="CNNM"/>
    <property type="match status" value="1"/>
</dbReference>
<dbReference type="Proteomes" id="UP000582837">
    <property type="component" value="Unassembled WGS sequence"/>
</dbReference>
<keyword evidence="5 9" id="KW-1133">Transmembrane helix</keyword>
<protein>
    <submittedName>
        <fullName evidence="13">CBS domain containing-hemolysin-like protein</fullName>
    </submittedName>
</protein>
<evidence type="ECO:0000256" key="8">
    <source>
        <dbReference type="PROSITE-ProRule" id="PRU00703"/>
    </source>
</evidence>
<dbReference type="AlphaFoldDB" id="A0A841GQF5"/>
<evidence type="ECO:0000256" key="9">
    <source>
        <dbReference type="PROSITE-ProRule" id="PRU01193"/>
    </source>
</evidence>
<evidence type="ECO:0000256" key="1">
    <source>
        <dbReference type="ARBA" id="ARBA00004651"/>
    </source>
</evidence>